<dbReference type="AlphaFoldDB" id="A0AAE0VGT3"/>
<organism evidence="1 2">
    <name type="scientific">Potamilus streckersoni</name>
    <dbReference type="NCBI Taxonomy" id="2493646"/>
    <lineage>
        <taxon>Eukaryota</taxon>
        <taxon>Metazoa</taxon>
        <taxon>Spiralia</taxon>
        <taxon>Lophotrochozoa</taxon>
        <taxon>Mollusca</taxon>
        <taxon>Bivalvia</taxon>
        <taxon>Autobranchia</taxon>
        <taxon>Heteroconchia</taxon>
        <taxon>Palaeoheterodonta</taxon>
        <taxon>Unionida</taxon>
        <taxon>Unionoidea</taxon>
        <taxon>Unionidae</taxon>
        <taxon>Ambleminae</taxon>
        <taxon>Lampsilini</taxon>
        <taxon>Potamilus</taxon>
    </lineage>
</organism>
<reference evidence="1" key="2">
    <citation type="journal article" date="2021" name="Genome Biol. Evol.">
        <title>Developing a high-quality reference genome for a parasitic bivalve with doubly uniparental inheritance (Bivalvia: Unionida).</title>
        <authorList>
            <person name="Smith C.H."/>
        </authorList>
    </citation>
    <scope>NUCLEOTIDE SEQUENCE</scope>
    <source>
        <strain evidence="1">CHS0354</strain>
        <tissue evidence="1">Mantle</tissue>
    </source>
</reference>
<keyword evidence="2" id="KW-1185">Reference proteome</keyword>
<proteinExistence type="predicted"/>
<dbReference type="Proteomes" id="UP001195483">
    <property type="component" value="Unassembled WGS sequence"/>
</dbReference>
<sequence length="112" mass="11992">MPHPNSKVCLICAGLFPFGQTTSYGSQSQALTSGSVSPCRTAEQSQSDCDATVPEKNWLEADTFAFLNATTLTQLEKAAPCQQNVYVNEAELERTSKLAACLTVVCLLAKSN</sequence>
<evidence type="ECO:0000313" key="2">
    <source>
        <dbReference type="Proteomes" id="UP001195483"/>
    </source>
</evidence>
<reference evidence="1" key="1">
    <citation type="journal article" date="2021" name="Genome Biol. Evol.">
        <title>A High-Quality Reference Genome for a Parasitic Bivalve with Doubly Uniparental Inheritance (Bivalvia: Unionida).</title>
        <authorList>
            <person name="Smith C.H."/>
        </authorList>
    </citation>
    <scope>NUCLEOTIDE SEQUENCE</scope>
    <source>
        <strain evidence="1">CHS0354</strain>
    </source>
</reference>
<reference evidence="1" key="3">
    <citation type="submission" date="2023-05" db="EMBL/GenBank/DDBJ databases">
        <authorList>
            <person name="Smith C.H."/>
        </authorList>
    </citation>
    <scope>NUCLEOTIDE SEQUENCE</scope>
    <source>
        <strain evidence="1">CHS0354</strain>
        <tissue evidence="1">Mantle</tissue>
    </source>
</reference>
<accession>A0AAE0VGT3</accession>
<name>A0AAE0VGT3_9BIVA</name>
<dbReference type="EMBL" id="JAEAOA010002175">
    <property type="protein sequence ID" value="KAK3577081.1"/>
    <property type="molecule type" value="Genomic_DNA"/>
</dbReference>
<protein>
    <submittedName>
        <fullName evidence="1">Uncharacterized protein</fullName>
    </submittedName>
</protein>
<gene>
    <name evidence="1" type="ORF">CHS0354_037110</name>
</gene>
<comment type="caution">
    <text evidence="1">The sequence shown here is derived from an EMBL/GenBank/DDBJ whole genome shotgun (WGS) entry which is preliminary data.</text>
</comment>
<evidence type="ECO:0000313" key="1">
    <source>
        <dbReference type="EMBL" id="KAK3577081.1"/>
    </source>
</evidence>